<dbReference type="PANTHER" id="PTHR39341">
    <property type="entry name" value="BSL7085 PROTEIN"/>
    <property type="match status" value="1"/>
</dbReference>
<feature type="coiled-coil region" evidence="1">
    <location>
        <begin position="51"/>
        <end position="78"/>
    </location>
</feature>
<dbReference type="SUPFAM" id="SSF140683">
    <property type="entry name" value="SP0561-like"/>
    <property type="match status" value="1"/>
</dbReference>
<keyword evidence="1" id="KW-0175">Coiled coil</keyword>
<dbReference type="EMBL" id="NATQ01000063">
    <property type="protein sequence ID" value="OQX90372.1"/>
    <property type="molecule type" value="Genomic_DNA"/>
</dbReference>
<dbReference type="Proteomes" id="UP000192611">
    <property type="component" value="Unassembled WGS sequence"/>
</dbReference>
<sequence length="79" mass="9057">MITKDMKIQEIISKYPYTVEVFFRHGLMCIGCVVAQFESLEEGAIAHGINTDALLKDLNQAVREQEALKKEEEKTKEKQ</sequence>
<feature type="domain" description="DUF1858" evidence="2">
    <location>
        <begin position="2"/>
        <end position="54"/>
    </location>
</feature>
<evidence type="ECO:0000256" key="1">
    <source>
        <dbReference type="SAM" id="Coils"/>
    </source>
</evidence>
<organism evidence="3 4">
    <name type="scientific">Candidatus Coatesbacteria bacterium 4484_99</name>
    <dbReference type="NCBI Taxonomy" id="1970774"/>
    <lineage>
        <taxon>Bacteria</taxon>
        <taxon>Candidatus Coatesiibacteriota</taxon>
    </lineage>
</organism>
<reference evidence="4" key="1">
    <citation type="submission" date="2017-03" db="EMBL/GenBank/DDBJ databases">
        <title>Novel pathways for hydrocarbon cycling and metabolic interdependencies in hydrothermal sediment communities.</title>
        <authorList>
            <person name="Dombrowski N."/>
            <person name="Seitz K."/>
            <person name="Teske A."/>
            <person name="Baker B."/>
        </authorList>
    </citation>
    <scope>NUCLEOTIDE SEQUENCE [LARGE SCALE GENOMIC DNA]</scope>
</reference>
<dbReference type="Gene3D" id="1.10.3910.10">
    <property type="entry name" value="SP0561-like"/>
    <property type="match status" value="1"/>
</dbReference>
<evidence type="ECO:0000313" key="4">
    <source>
        <dbReference type="Proteomes" id="UP000192611"/>
    </source>
</evidence>
<accession>A0A1W9S153</accession>
<name>A0A1W9S153_9BACT</name>
<protein>
    <submittedName>
        <fullName evidence="3">Disulfide oxidoreductase</fullName>
    </submittedName>
</protein>
<dbReference type="InterPro" id="IPR023883">
    <property type="entry name" value="CHP03980_redox-disulphide"/>
</dbReference>
<evidence type="ECO:0000259" key="2">
    <source>
        <dbReference type="Pfam" id="PF08984"/>
    </source>
</evidence>
<evidence type="ECO:0000313" key="3">
    <source>
        <dbReference type="EMBL" id="OQX90372.1"/>
    </source>
</evidence>
<dbReference type="PANTHER" id="PTHR39341:SF1">
    <property type="entry name" value="DUF1858 DOMAIN-CONTAINING PROTEIN"/>
    <property type="match status" value="1"/>
</dbReference>
<dbReference type="InterPro" id="IPR015077">
    <property type="entry name" value="DUF1858"/>
</dbReference>
<proteinExistence type="predicted"/>
<dbReference type="Pfam" id="PF08984">
    <property type="entry name" value="DUF1858"/>
    <property type="match status" value="1"/>
</dbReference>
<gene>
    <name evidence="3" type="ORF">B6D57_03510</name>
</gene>
<dbReference type="NCBIfam" id="TIGR03980">
    <property type="entry name" value="prismane_assoc"/>
    <property type="match status" value="1"/>
</dbReference>
<dbReference type="AlphaFoldDB" id="A0A1W9S153"/>
<comment type="caution">
    <text evidence="3">The sequence shown here is derived from an EMBL/GenBank/DDBJ whole genome shotgun (WGS) entry which is preliminary data.</text>
</comment>
<dbReference type="InterPro" id="IPR038062">
    <property type="entry name" value="ScdA-like_N_sf"/>
</dbReference>